<dbReference type="AlphaFoldDB" id="A0AAQ3URZ4"/>
<evidence type="ECO:0000313" key="1">
    <source>
        <dbReference type="EMBL" id="WVZ97156.1"/>
    </source>
</evidence>
<sequence>SHRIEVPRIADFTNPSAGSMMWRGLPVEDGVFWSHYQAGRLGVGVGQPGPLVNIVT</sequence>
<reference evidence="1 2" key="1">
    <citation type="submission" date="2024-02" db="EMBL/GenBank/DDBJ databases">
        <title>High-quality chromosome-scale genome assembly of Pensacola bahiagrass (Paspalum notatum Flugge var. saurae).</title>
        <authorList>
            <person name="Vega J.M."/>
            <person name="Podio M."/>
            <person name="Orjuela J."/>
            <person name="Siena L.A."/>
            <person name="Pessino S.C."/>
            <person name="Combes M.C."/>
            <person name="Mariac C."/>
            <person name="Albertini E."/>
            <person name="Pupilli F."/>
            <person name="Ortiz J.P.A."/>
            <person name="Leblanc O."/>
        </authorList>
    </citation>
    <scope>NUCLEOTIDE SEQUENCE [LARGE SCALE GENOMIC DNA]</scope>
    <source>
        <strain evidence="1">R1</strain>
        <tissue evidence="1">Leaf</tissue>
    </source>
</reference>
<organism evidence="1 2">
    <name type="scientific">Paspalum notatum var. saurae</name>
    <dbReference type="NCBI Taxonomy" id="547442"/>
    <lineage>
        <taxon>Eukaryota</taxon>
        <taxon>Viridiplantae</taxon>
        <taxon>Streptophyta</taxon>
        <taxon>Embryophyta</taxon>
        <taxon>Tracheophyta</taxon>
        <taxon>Spermatophyta</taxon>
        <taxon>Magnoliopsida</taxon>
        <taxon>Liliopsida</taxon>
        <taxon>Poales</taxon>
        <taxon>Poaceae</taxon>
        <taxon>PACMAD clade</taxon>
        <taxon>Panicoideae</taxon>
        <taxon>Andropogonodae</taxon>
        <taxon>Paspaleae</taxon>
        <taxon>Paspalinae</taxon>
        <taxon>Paspalum</taxon>
    </lineage>
</organism>
<keyword evidence="2" id="KW-1185">Reference proteome</keyword>
<protein>
    <submittedName>
        <fullName evidence="1">Uncharacterized protein</fullName>
    </submittedName>
</protein>
<proteinExistence type="predicted"/>
<gene>
    <name evidence="1" type="ORF">U9M48_042711</name>
</gene>
<evidence type="ECO:0000313" key="2">
    <source>
        <dbReference type="Proteomes" id="UP001341281"/>
    </source>
</evidence>
<accession>A0AAQ3URZ4</accession>
<dbReference type="Proteomes" id="UP001341281">
    <property type="component" value="Chromosome 10"/>
</dbReference>
<feature type="non-terminal residue" evidence="1">
    <location>
        <position position="1"/>
    </location>
</feature>
<name>A0AAQ3URZ4_PASNO</name>
<dbReference type="EMBL" id="CP144754">
    <property type="protein sequence ID" value="WVZ97156.1"/>
    <property type="molecule type" value="Genomic_DNA"/>
</dbReference>